<keyword evidence="2" id="KW-1185">Reference proteome</keyword>
<organism evidence="1 2">
    <name type="scientific">Corallococcus terminator</name>
    <dbReference type="NCBI Taxonomy" id="2316733"/>
    <lineage>
        <taxon>Bacteria</taxon>
        <taxon>Pseudomonadati</taxon>
        <taxon>Myxococcota</taxon>
        <taxon>Myxococcia</taxon>
        <taxon>Myxococcales</taxon>
        <taxon>Cystobacterineae</taxon>
        <taxon>Myxococcaceae</taxon>
        <taxon>Corallococcus</taxon>
    </lineage>
</organism>
<dbReference type="RefSeq" id="WP_120543213.1">
    <property type="nucleotide sequence ID" value="NZ_RAVZ01000195.1"/>
</dbReference>
<reference evidence="2" key="1">
    <citation type="submission" date="2018-09" db="EMBL/GenBank/DDBJ databases">
        <authorList>
            <person name="Livingstone P.G."/>
            <person name="Whitworth D.E."/>
        </authorList>
    </citation>
    <scope>NUCLEOTIDE SEQUENCE [LARGE SCALE GENOMIC DNA]</scope>
    <source>
        <strain evidence="2">CA054A</strain>
    </source>
</reference>
<dbReference type="Proteomes" id="UP000268094">
    <property type="component" value="Unassembled WGS sequence"/>
</dbReference>
<dbReference type="EMBL" id="RAVZ01000195">
    <property type="protein sequence ID" value="RKG82377.1"/>
    <property type="molecule type" value="Genomic_DNA"/>
</dbReference>
<dbReference type="AlphaFoldDB" id="A0A3A8IFZ8"/>
<protein>
    <recommendedName>
        <fullName evidence="3">Lipoprotein</fullName>
    </recommendedName>
</protein>
<dbReference type="PROSITE" id="PS51257">
    <property type="entry name" value="PROKAR_LIPOPROTEIN"/>
    <property type="match status" value="1"/>
</dbReference>
<name>A0A3A8IFZ8_9BACT</name>
<accession>A0A3A8IFZ8</accession>
<evidence type="ECO:0000313" key="2">
    <source>
        <dbReference type="Proteomes" id="UP000268094"/>
    </source>
</evidence>
<proteinExistence type="predicted"/>
<dbReference type="OrthoDB" id="5511979at2"/>
<evidence type="ECO:0008006" key="3">
    <source>
        <dbReference type="Google" id="ProtNLM"/>
    </source>
</evidence>
<gene>
    <name evidence="1" type="ORF">D7V88_25290</name>
</gene>
<evidence type="ECO:0000313" key="1">
    <source>
        <dbReference type="EMBL" id="RKG82377.1"/>
    </source>
</evidence>
<comment type="caution">
    <text evidence="1">The sequence shown here is derived from an EMBL/GenBank/DDBJ whole genome shotgun (WGS) entry which is preliminary data.</text>
</comment>
<sequence>MRPWSRPILLMLLVLTTAGCEHGIEVAGVLEATASRLEDDRVSVAVTLSCDLVYGMGRADGRCDADGDRVCVSARWYAADDTLFASPLTTVEQCQEVPTIRGTQLTLTSPDAMAVDPSLRVLVRADPLATAIILANP</sequence>